<dbReference type="PANTHER" id="PTHR24321:SF8">
    <property type="entry name" value="ESTRADIOL 17-BETA-DEHYDROGENASE 8-RELATED"/>
    <property type="match status" value="1"/>
</dbReference>
<dbReference type="SMART" id="SM00822">
    <property type="entry name" value="PKS_KR"/>
    <property type="match status" value="1"/>
</dbReference>
<dbReference type="EMBL" id="KB705841">
    <property type="protein sequence ID" value="EMR70537.1"/>
    <property type="molecule type" value="Genomic_DNA"/>
</dbReference>
<evidence type="ECO:0000313" key="7">
    <source>
        <dbReference type="EMBL" id="EMR70537.1"/>
    </source>
</evidence>
<dbReference type="STRING" id="1287681.M7T1W3"/>
<dbReference type="InterPro" id="IPR020904">
    <property type="entry name" value="Sc_DH/Rdtase_CS"/>
</dbReference>
<dbReference type="OMA" id="WVETELM"/>
<dbReference type="Pfam" id="PF00106">
    <property type="entry name" value="adh_short"/>
    <property type="match status" value="1"/>
</dbReference>
<evidence type="ECO:0000256" key="4">
    <source>
        <dbReference type="ARBA" id="ARBA00023027"/>
    </source>
</evidence>
<dbReference type="eggNOG" id="KOG0725">
    <property type="taxonomic scope" value="Eukaryota"/>
</dbReference>
<dbReference type="InterPro" id="IPR002347">
    <property type="entry name" value="SDR_fam"/>
</dbReference>
<evidence type="ECO:0000259" key="6">
    <source>
        <dbReference type="SMART" id="SM00822"/>
    </source>
</evidence>
<keyword evidence="2" id="KW-0521">NADP</keyword>
<keyword evidence="4" id="KW-0520">NAD</keyword>
<protein>
    <submittedName>
        <fullName evidence="7">Putative-dichloro--cyclohexadiene--diol dehydrogenase protein</fullName>
    </submittedName>
</protein>
<dbReference type="PROSITE" id="PS00061">
    <property type="entry name" value="ADH_SHORT"/>
    <property type="match status" value="1"/>
</dbReference>
<dbReference type="FunFam" id="3.40.50.720:FF:000084">
    <property type="entry name" value="Short-chain dehydrogenase reductase"/>
    <property type="match status" value="1"/>
</dbReference>
<dbReference type="Gene3D" id="3.40.50.720">
    <property type="entry name" value="NAD(P)-binding Rossmann-like Domain"/>
    <property type="match status" value="1"/>
</dbReference>
<dbReference type="PRINTS" id="PR00080">
    <property type="entry name" value="SDRFAMILY"/>
</dbReference>
<dbReference type="Proteomes" id="UP000012174">
    <property type="component" value="Unassembled WGS sequence"/>
</dbReference>
<feature type="domain" description="Ketoreductase" evidence="6">
    <location>
        <begin position="10"/>
        <end position="186"/>
    </location>
</feature>
<reference evidence="8" key="1">
    <citation type="journal article" date="2013" name="Genome Announc.">
        <title>Draft genome sequence of the grapevine dieback fungus Eutypa lata UCR-EL1.</title>
        <authorList>
            <person name="Blanco-Ulate B."/>
            <person name="Rolshausen P.E."/>
            <person name="Cantu D."/>
        </authorList>
    </citation>
    <scope>NUCLEOTIDE SEQUENCE [LARGE SCALE GENOMIC DNA]</scope>
    <source>
        <strain evidence="8">UCR-EL1</strain>
    </source>
</reference>
<keyword evidence="8" id="KW-1185">Reference proteome</keyword>
<name>M7T1W3_EUTLA</name>
<dbReference type="AlphaFoldDB" id="M7T1W3"/>
<organism evidence="7 8">
    <name type="scientific">Eutypa lata (strain UCR-EL1)</name>
    <name type="common">Grapevine dieback disease fungus</name>
    <name type="synonym">Eutypa armeniacae</name>
    <dbReference type="NCBI Taxonomy" id="1287681"/>
    <lineage>
        <taxon>Eukaryota</taxon>
        <taxon>Fungi</taxon>
        <taxon>Dikarya</taxon>
        <taxon>Ascomycota</taxon>
        <taxon>Pezizomycotina</taxon>
        <taxon>Sordariomycetes</taxon>
        <taxon>Xylariomycetidae</taxon>
        <taxon>Xylariales</taxon>
        <taxon>Diatrypaceae</taxon>
        <taxon>Eutypa</taxon>
    </lineage>
</organism>
<evidence type="ECO:0000256" key="3">
    <source>
        <dbReference type="ARBA" id="ARBA00023002"/>
    </source>
</evidence>
<dbReference type="KEGG" id="ela:UCREL1_2418"/>
<dbReference type="PANTHER" id="PTHR24321">
    <property type="entry name" value="DEHYDROGENASES, SHORT CHAIN"/>
    <property type="match status" value="1"/>
</dbReference>
<dbReference type="OrthoDB" id="1669814at2759"/>
<evidence type="ECO:0000256" key="5">
    <source>
        <dbReference type="RuleBase" id="RU000363"/>
    </source>
</evidence>
<dbReference type="PRINTS" id="PR00081">
    <property type="entry name" value="GDHRDH"/>
</dbReference>
<proteinExistence type="inferred from homology"/>
<dbReference type="HOGENOM" id="CLU_010194_1_0_1"/>
<dbReference type="InterPro" id="IPR036291">
    <property type="entry name" value="NAD(P)-bd_dom_sf"/>
</dbReference>
<evidence type="ECO:0000313" key="8">
    <source>
        <dbReference type="Proteomes" id="UP000012174"/>
    </source>
</evidence>
<gene>
    <name evidence="7" type="ORF">UCREL1_2418</name>
</gene>
<sequence>MAEAKPLKDKIILITGAGQGLGAATAKYLAARGAIVSIADISEPTIKAVEQSLRNEYPESRPVSYVVDVRDSGSVKKWIDETKERFGRIDGCVNNAAVFPKQVVPITELELEDWQHVLDVNLTGTFLCLRHELGAIADGGSIVNVSSVAGWAGLPRLGSYVASKHGVVGLTKAAAIDAAGKRIREKVQGKLDGESATLLEGPMEPEDCAALIAFLLGDESRYITKAVYKIDCGFTG</sequence>
<evidence type="ECO:0000256" key="1">
    <source>
        <dbReference type="ARBA" id="ARBA00006484"/>
    </source>
</evidence>
<comment type="similarity">
    <text evidence="1 5">Belongs to the short-chain dehydrogenases/reductases (SDR) family.</text>
</comment>
<dbReference type="SUPFAM" id="SSF51735">
    <property type="entry name" value="NAD(P)-binding Rossmann-fold domains"/>
    <property type="match status" value="1"/>
</dbReference>
<dbReference type="CDD" id="cd05233">
    <property type="entry name" value="SDR_c"/>
    <property type="match status" value="1"/>
</dbReference>
<accession>M7T1W3</accession>
<dbReference type="InterPro" id="IPR057326">
    <property type="entry name" value="KR_dom"/>
</dbReference>
<keyword evidence="3" id="KW-0560">Oxidoreductase</keyword>
<dbReference type="GO" id="GO:0016491">
    <property type="term" value="F:oxidoreductase activity"/>
    <property type="evidence" value="ECO:0007669"/>
    <property type="project" value="UniProtKB-KW"/>
</dbReference>
<evidence type="ECO:0000256" key="2">
    <source>
        <dbReference type="ARBA" id="ARBA00022857"/>
    </source>
</evidence>